<dbReference type="EMBL" id="JAJNDB010000001">
    <property type="protein sequence ID" value="MCD2193641.1"/>
    <property type="molecule type" value="Genomic_DNA"/>
</dbReference>
<dbReference type="Proteomes" id="UP001199469">
    <property type="component" value="Unassembled WGS sequence"/>
</dbReference>
<protein>
    <recommendedName>
        <fullName evidence="4">Oligosaccharide repeat unit polymerase</fullName>
    </recommendedName>
</protein>
<accession>A0ABS8P5Y3</accession>
<keyword evidence="1" id="KW-0472">Membrane</keyword>
<proteinExistence type="predicted"/>
<comment type="caution">
    <text evidence="2">The sequence shown here is derived from an EMBL/GenBank/DDBJ whole genome shotgun (WGS) entry which is preliminary data.</text>
</comment>
<name>A0ABS8P5Y3_9PSEU</name>
<dbReference type="RefSeq" id="WP_230731971.1">
    <property type="nucleotide sequence ID" value="NZ_JAJNDB010000001.1"/>
</dbReference>
<sequence>MRLRQLLHPAVLLLGPVFLSAAAWSVPGTSAALRGFSHRSEVTFGGLAMLAGWYLLCTGLIVLGHRCGAGLPRLPALSRFDDDPVLERRLFRLVWLLAAVGIGYSVVRTAATVDIAAALAGHTGNDLKSALGGEAGAATLRYATAVAAPMGIHLWRRGLLGGVEAASGVVLLGVDALFASRLAVLMAVVVFVFLHVSRRPQARVRWRAVALVVVLVFAALTLLNSLRNENYYTAAGVDSPLAANGYQLLTYLGAPFQVSMGVADAIAAGRYPQQYSAAHGARMWIPTFLRGPDDTEQTTDDAAARHAQGEEFTVSSASLPRGGERYASTVDVGDTLTTNSAFADVLSDYGFGGLLALAVTTGAVGLLLGVLGRYRSVVASACGVVGYGAAESWRTYLFSQGIVVFLLVAVLGGALALSLLRLRPHALAIPLGGTTE</sequence>
<keyword evidence="1" id="KW-0812">Transmembrane</keyword>
<reference evidence="2 3" key="1">
    <citation type="submission" date="2021-11" db="EMBL/GenBank/DDBJ databases">
        <title>Draft genome sequence of Actinomycetospora sp. SF1 isolated from the rhizosphere soil.</title>
        <authorList>
            <person name="Duangmal K."/>
            <person name="Chantavorakit T."/>
        </authorList>
    </citation>
    <scope>NUCLEOTIDE SEQUENCE [LARGE SCALE GENOMIC DNA]</scope>
    <source>
        <strain evidence="2 3">TBRC 5722</strain>
    </source>
</reference>
<feature type="transmembrane region" description="Helical" evidence="1">
    <location>
        <begin position="402"/>
        <end position="420"/>
    </location>
</feature>
<evidence type="ECO:0000313" key="3">
    <source>
        <dbReference type="Proteomes" id="UP001199469"/>
    </source>
</evidence>
<organism evidence="2 3">
    <name type="scientific">Actinomycetospora endophytica</name>
    <dbReference type="NCBI Taxonomy" id="2291215"/>
    <lineage>
        <taxon>Bacteria</taxon>
        <taxon>Bacillati</taxon>
        <taxon>Actinomycetota</taxon>
        <taxon>Actinomycetes</taxon>
        <taxon>Pseudonocardiales</taxon>
        <taxon>Pseudonocardiaceae</taxon>
        <taxon>Actinomycetospora</taxon>
    </lineage>
</organism>
<feature type="transmembrane region" description="Helical" evidence="1">
    <location>
        <begin position="349"/>
        <end position="370"/>
    </location>
</feature>
<evidence type="ECO:0008006" key="4">
    <source>
        <dbReference type="Google" id="ProtNLM"/>
    </source>
</evidence>
<keyword evidence="3" id="KW-1185">Reference proteome</keyword>
<evidence type="ECO:0000256" key="1">
    <source>
        <dbReference type="SAM" id="Phobius"/>
    </source>
</evidence>
<evidence type="ECO:0000313" key="2">
    <source>
        <dbReference type="EMBL" id="MCD2193641.1"/>
    </source>
</evidence>
<feature type="transmembrane region" description="Helical" evidence="1">
    <location>
        <begin position="47"/>
        <end position="69"/>
    </location>
</feature>
<gene>
    <name evidence="2" type="ORF">LQ327_09630</name>
</gene>
<feature type="transmembrane region" description="Helical" evidence="1">
    <location>
        <begin position="176"/>
        <end position="196"/>
    </location>
</feature>
<keyword evidence="1" id="KW-1133">Transmembrane helix</keyword>
<feature type="transmembrane region" description="Helical" evidence="1">
    <location>
        <begin position="208"/>
        <end position="226"/>
    </location>
</feature>
<feature type="transmembrane region" description="Helical" evidence="1">
    <location>
        <begin position="90"/>
        <end position="107"/>
    </location>
</feature>